<feature type="region of interest" description="Disordered" evidence="6">
    <location>
        <begin position="979"/>
        <end position="1252"/>
    </location>
</feature>
<dbReference type="PROSITE" id="PS00028">
    <property type="entry name" value="ZINC_FINGER_C2H2_1"/>
    <property type="match status" value="3"/>
</dbReference>
<feature type="compositionally biased region" description="Low complexity" evidence="6">
    <location>
        <begin position="352"/>
        <end position="363"/>
    </location>
</feature>
<evidence type="ECO:0000256" key="3">
    <source>
        <dbReference type="ARBA" id="ARBA00022771"/>
    </source>
</evidence>
<feature type="compositionally biased region" description="Basic residues" evidence="6">
    <location>
        <begin position="211"/>
        <end position="238"/>
    </location>
</feature>
<feature type="compositionally biased region" description="Basic and acidic residues" evidence="6">
    <location>
        <begin position="1164"/>
        <end position="1216"/>
    </location>
</feature>
<feature type="compositionally biased region" description="Acidic residues" evidence="6">
    <location>
        <begin position="2291"/>
        <end position="2305"/>
    </location>
</feature>
<dbReference type="InterPro" id="IPR050688">
    <property type="entry name" value="Zinc_finger/UBP_domain"/>
</dbReference>
<comment type="caution">
    <text evidence="8">The sequence shown here is derived from an EMBL/GenBank/DDBJ whole genome shotgun (WGS) entry which is preliminary data.</text>
</comment>
<feature type="compositionally biased region" description="Basic and acidic residues" evidence="6">
    <location>
        <begin position="949"/>
        <end position="958"/>
    </location>
</feature>
<feature type="compositionally biased region" description="Basic and acidic residues" evidence="6">
    <location>
        <begin position="3979"/>
        <end position="3988"/>
    </location>
</feature>
<gene>
    <name evidence="8" type="ORF">ABMA28_008929</name>
</gene>
<feature type="compositionally biased region" description="Basic residues" evidence="6">
    <location>
        <begin position="2138"/>
        <end position="2152"/>
    </location>
</feature>
<feature type="region of interest" description="Disordered" evidence="6">
    <location>
        <begin position="898"/>
        <end position="965"/>
    </location>
</feature>
<feature type="region of interest" description="Disordered" evidence="6">
    <location>
        <begin position="2611"/>
        <end position="2690"/>
    </location>
</feature>
<feature type="compositionally biased region" description="Polar residues" evidence="6">
    <location>
        <begin position="397"/>
        <end position="413"/>
    </location>
</feature>
<feature type="compositionally biased region" description="Polar residues" evidence="6">
    <location>
        <begin position="488"/>
        <end position="502"/>
    </location>
</feature>
<feature type="compositionally biased region" description="Basic and acidic residues" evidence="6">
    <location>
        <begin position="2630"/>
        <end position="2646"/>
    </location>
</feature>
<feature type="region of interest" description="Disordered" evidence="6">
    <location>
        <begin position="3243"/>
        <end position="3298"/>
    </location>
</feature>
<evidence type="ECO:0000256" key="6">
    <source>
        <dbReference type="SAM" id="MobiDB-lite"/>
    </source>
</evidence>
<evidence type="ECO:0000256" key="2">
    <source>
        <dbReference type="ARBA" id="ARBA00022737"/>
    </source>
</evidence>
<reference evidence="8 9" key="1">
    <citation type="submission" date="2024-06" db="EMBL/GenBank/DDBJ databases">
        <title>A chromosome-level genome assembly of beet webworm, Loxostege sticticalis.</title>
        <authorList>
            <person name="Zhang Y."/>
        </authorList>
    </citation>
    <scope>NUCLEOTIDE SEQUENCE [LARGE SCALE GENOMIC DNA]</scope>
    <source>
        <strain evidence="8">AQ028</strain>
        <tissue evidence="8">Male pupae</tissue>
    </source>
</reference>
<feature type="compositionally biased region" description="Basic and acidic residues" evidence="6">
    <location>
        <begin position="2239"/>
        <end position="2248"/>
    </location>
</feature>
<protein>
    <recommendedName>
        <fullName evidence="7">C2H2-type domain-containing protein</fullName>
    </recommendedName>
</protein>
<feature type="region of interest" description="Disordered" evidence="6">
    <location>
        <begin position="1978"/>
        <end position="2179"/>
    </location>
</feature>
<feature type="compositionally biased region" description="Basic and acidic residues" evidence="6">
    <location>
        <begin position="1431"/>
        <end position="1448"/>
    </location>
</feature>
<feature type="compositionally biased region" description="Basic and acidic residues" evidence="6">
    <location>
        <begin position="1988"/>
        <end position="2049"/>
    </location>
</feature>
<feature type="compositionally biased region" description="Basic and acidic residues" evidence="6">
    <location>
        <begin position="2057"/>
        <end position="2083"/>
    </location>
</feature>
<feature type="compositionally biased region" description="Basic and acidic residues" evidence="6">
    <location>
        <begin position="381"/>
        <end position="396"/>
    </location>
</feature>
<name>A0ABD0SF72_LOXSC</name>
<feature type="compositionally biased region" description="Basic and acidic residues" evidence="6">
    <location>
        <begin position="2673"/>
        <end position="2682"/>
    </location>
</feature>
<dbReference type="Gene3D" id="3.30.160.60">
    <property type="entry name" value="Classic Zinc Finger"/>
    <property type="match status" value="3"/>
</dbReference>
<feature type="region of interest" description="Disordered" evidence="6">
    <location>
        <begin position="1393"/>
        <end position="1450"/>
    </location>
</feature>
<dbReference type="PANTHER" id="PTHR24403:SF67">
    <property type="entry name" value="FI01116P-RELATED"/>
    <property type="match status" value="1"/>
</dbReference>
<feature type="compositionally biased region" description="Basic and acidic residues" evidence="6">
    <location>
        <begin position="898"/>
        <end position="942"/>
    </location>
</feature>
<feature type="compositionally biased region" description="Low complexity" evidence="6">
    <location>
        <begin position="4174"/>
        <end position="4185"/>
    </location>
</feature>
<feature type="region of interest" description="Disordered" evidence="6">
    <location>
        <begin position="3464"/>
        <end position="3491"/>
    </location>
</feature>
<dbReference type="EMBL" id="JBEDNZ010000022">
    <property type="protein sequence ID" value="KAL0818473.1"/>
    <property type="molecule type" value="Genomic_DNA"/>
</dbReference>
<feature type="compositionally biased region" description="Polar residues" evidence="6">
    <location>
        <begin position="3289"/>
        <end position="3298"/>
    </location>
</feature>
<feature type="region of interest" description="Disordered" evidence="6">
    <location>
        <begin position="315"/>
        <end position="334"/>
    </location>
</feature>
<feature type="compositionally biased region" description="Basic and acidic residues" evidence="6">
    <location>
        <begin position="1533"/>
        <end position="1594"/>
    </location>
</feature>
<feature type="compositionally biased region" description="Polar residues" evidence="6">
    <location>
        <begin position="760"/>
        <end position="772"/>
    </location>
</feature>
<feature type="compositionally biased region" description="Basic and acidic residues" evidence="6">
    <location>
        <begin position="98"/>
        <end position="109"/>
    </location>
</feature>
<feature type="region of interest" description="Disordered" evidence="6">
    <location>
        <begin position="343"/>
        <end position="534"/>
    </location>
</feature>
<feature type="region of interest" description="Disordered" evidence="6">
    <location>
        <begin position="2239"/>
        <end position="2395"/>
    </location>
</feature>
<accession>A0ABD0SF72</accession>
<dbReference type="Proteomes" id="UP001549921">
    <property type="component" value="Unassembled WGS sequence"/>
</dbReference>
<feature type="region of interest" description="Disordered" evidence="6">
    <location>
        <begin position="4137"/>
        <end position="4199"/>
    </location>
</feature>
<sequence length="4511" mass="507171">MDTEYDRKFDEMKKYIPFLESMIKRLESTSSAAANPRQAQLDKIKSLRDLLQDKKKRMKMENLLKCEQVLVNLYAKVEQRDALPEKPASNPAYSKNTKQKEDKDLESVRNKLKSVSTNLVDNKDTLPEIARASEIEEVCTPGSKEPALFQRRPNLVQSISPGRNVPKSPNKSLPQSSTKRNYTRVLVSPEPRPSRWNSPDSNSEKPLFSRRSPRRSPKRVSPAYHKKEKKKSKQGSSKKAKDLNITLNVPEESLDSLNTTDILTRIMKCNDNDVDIETLREAKRQILSELNQTGAKYDDISDLLLKSYKDSKNSKTFSSKKVEEVEEGELSDSESEAIDSIYGDFLNDGKGKQSSSSKASKAKSSVDNEQPRKIQICLVINHDKDGKPTETSKADELNTNLNETDTSDFQMYNQKDVKDKISEEKAKLPSKENSIDVSENKIKDSGVKDSDKKQPDHGNKENSTKPANFYKPIVEDSPSDSKVEKDTTSTNDLNKTGVTTEKVTGLEKPDNVPSTPSANLVISNDSKETKKEETVEIPLLNEPSIPPKADKTKGDIVSEIDILQALKNEILSETLSLPGSDTVTPPLHQPKLTKVASAQEIQPKKRISFEKYKEKAVPQTQTTTPLFIKDSSQCSKEDQAKKQSLKLTMKECERFNFPTKLALDEDDVSDDEEIDKNISMDNIYDNIAPKSPDHNDSHVGNTLPIIIPVDSIKTTAVAPTGDIDMRTMIPPMMKNVSPSVAPFSSPVLNKDVMADRLSNENRPINSDRTNIPSDPRLRRDLCHSTNADSPHFPHKSAIMEGPPFLPQPSNMENPFPQLINPEMPPRPVPPPTNFYPNMTPNRAPNMTPSINPSMTPSRTPVLTPNARTYDMSSMQSFDPDENAGQKHVYAPLFTSFEREKESSVAREIRPNYKPEMDDSRQTRWDTNKDVNPPRKWDERDSRSTSMQRDGPDYQKSRYNDSYNNYNKFQKNTKYNIDRRDSYSRSECPRTPVHPFGRSDCPTTPSHPFGRHEAPMTPLPSFGRGDCPSTPSYQFGRSDCPQTPSHPFGRSDAPATPSHPFGRSECPTTPSHPFGRVDMPMTPSHPFGRSENTTRDPRLNRSNDVDSFQKNDRDRNSYYKDRNSSNYNSYKDTQKNYGGPDAHRPYREQSVGRNDRFNKFSPQDPDSRHYSKEQQRPRREPSIGRGMSRDTVEEERFYSRDRSYGHKGKDNHNESDNSRSNSDFGVRKGFYRERSVGRSGPDERQYRDPRATSVGRSFAKEDDNRLSVKPHAGRSFTIDTSVTTTFQDFLDTGRKMQVFDYTFDSRRKRASSVGRSLCRESSVGRTLPQKPKQLHEPFEYMKRNDFKRAASVGRDLASHKAEKSFKDIKAEFQLFKSRIDAKQPKVAKSATFAKKDNKFTNMPHNRQSRKDFYENKNFQESTSKKPYSPRKNYRDPRMRANTKFDDRNRRNSGIVYSNDNITKGTILGSGYGVKNYKIPKIKRPVEEPEEKTKKVETDKTETAKKATDKADIQKKVVPAKGETHKKGVIGKTDNVTDKKIQKQEPQKKTSIEKSLPEKGKPTRSDDIITKAKKQNEDISDIKAKKNKSETDKTDEVPDSNSDSIETLEKRVTRSSRKSTSSPLNTRSRIKKAVIYDTDSDEEQLNEKKKNTEGKPAANKAKAIAESKVTEKSKLVTNLDDNSNSADLDSSFGIDDLELFPDNISTDPVINSINALIADLDNDLEPNKMTTPTDFSSDITLETMLESITSQGKEDTKSLNEEESLNIISEVIKNDLNQSAKNLGKQEPSKVNEDQKSTNTVTKEVKVIKAQDVDAKMEQISELKIKHADDLISNITASVQEPLTDNLANRDDMVTTSDNDNVQQPDKADKSEEQMDVDGSSTPDSTINTIELTQNKPSLQESIPDSTNEVQNEPNSIVSSTHDNAEPCNSNKESTPAIDSIGNILSILQNKSKIKELLSMLGEQSADNDKIKKKLEKLSEIVSDEEDDSKDSNIETTKKDVTHDDTLPASAEEKDLKPPNKNDLKNEDPSDNLKDSINQKDDLKESNKVEQNETISLEKPTEKTPDDLAKEDTIFKGIEQKDTPSVEKLTVKTSKNLASKIQKKSEDVEPDNADNNAALEDENEDEEEEEIDPAPTAKKAPVKKGRKRNGKWKAAKNVAVKPKRVTRSSKLQTGSSKKRKNELLKLQEDIKEMFMRDEVLNATGIRMCRLAKLVDDKKEESSTIEPTPVVVVEKVKDIGAYEETQSDKSGKIKIKPKNKQPPAPAEIEKKPNKVKPSKYKPGPKSKTKHLQSQDDDDNDPYEFESDSVSDMMNDEASTKSNDGKDESSSDSEDESLASSRSVGSTELLSELKKKPKRKRSSWQSGVIKPRNRKKKPDAKPNDAKPTDTKQSKISLNDDTLIAKKPVRASSVTIPDPNCFTDKLYCFRQGVFEYPCRLCTYSGPDIVHHYKQQHPHSEIPLSRMNPETARDAIEQCDEINFQVVSKIPTDKYVCRFCFKEFGKKKGGGILESFFWHVVSMHTGEYKKLCSECINITRCPFNLDIPPPPKDAKGQLIGYICEKCNFTQISLENLKTHVIVRHNDEQTEVYTINLAVMSKNMITSLYKKYGAASTSEPEHRVLRSSRSNQSMEASDDRSDVTDSDHTDEPIATRIKRKKKLPSVPNDTPAKSSYHSKITFENDDHLSDVASNGGDSVSTIKVEQEELEDHLHPEPTQNHPEDISETYAADALAHDTPQNTSSDDIFAYPHFKISYTDAGLKEYVCCINGVESHYKTTLLISMKKHVQTKHSELWDGYCFVCKVIVTPQGQHNFKECLQHYLDTHMDNFPVLEKPVQEETPAAPVEVVTPPKPKIHVRPLSELISTEEPTREEELPTLPKIESIVSLSAQPEELPEPEEPIYEPPPVTEPEIPFKYEEVQAEVMSKKQQVVLATMINKEKLMNVYKCAGRYCSFTTDFIEDALQHASTHQRIGGENAMSCAYCNFDCMGNTIDLVMHVFKSHGSCPYVCGYCFYRAAASQLVTAHSSRTHHRLKPIVLRSTVAPPPAPKDTSMLTREQSVQYYVCGHASCKFRTYTAKKFYEHLLHTHPAEHTRPCYLCTTTPQPASPTELLQHMKTHDVNVYQCTWCVHGADNEAALLAHTASKHPTKQPQAYLRVITKKDGSEEYRVLPLVSFNKSKVPVEEVPPSGNKDNPVREAERSIELEKLIGHTNQMIESMATMTPVEPSVPQPSPAPVETPNTQAVITKITPAIPETPPVESIETQPRPKTPSPSTLEEERSRMKTPILKTEPEDNPTPSKDSSSDVIYCLDSDDEDSIHNVIDLSEEVATAAKDSESRPITEATKKSHFIKIPPSELFKCPNCFMTFKNVPGFKRHTNLCFVTFDGPLVCAHCSKEVVDREQLIVHYTSDHDPTASENTSVCGLCAQRFPTIGNAKRHMKVSHKTSKMLVTSTKLEDQTFVYTVKPMIAPSEKRGPKRKLSSSNVSEPPAKKRFGPQDVDQLPINPILDELVYCSECEFNTKVRLNMVRHLQLHAQQQPAPNTAPVNPVPHLETNEMHFDRMVNLASSSIVTRAPDKTTTHTTTVTSQISAEEASRYPKLVAERQRYSCGAKDCSYISLDEAMFNRHWNTLHNTLNQFNCVHCARNLFDSRPLTFERVIDHLKMHDSTLYGCSSCLFCHYKKDHVEKHLSTVHKAARLIVVREEVETVPSGPAATPAASRMDLKLWQCGLCPFRSLLRPAIIEHCGKMHQSKMQYKCGHCPFRASSLENVQKHQTNSHPDKAEEIFYYFYQDGTVPEEPDGVPKWQKQRQKVGFTEPESEVKTELADSTLAQLIASPQKPMTPTSASSPLPSVDLNIVKQELTESFPDDDEPLDSLCRKYGQFCEPNGLSYKCPLCSVVEDTLELMQSHLFEELKYRRWACAMCPYRAYHGAGLAGHMAAEHVGRRLPPRALPRDMPIEKWVAALLQHQTAAIATNKENLAKQKIITERPAKPSKPDAAPAEDPKPKPTMTELIKAFGPFGQPSNMMYCCPKCPFKVKEEAAMRDHLEGELTKIRWHCSHCTVTFQNYHEAQFHCKSVHLRQSARAREAARDPALRAAWLAAALQVQKLSMKSLPITQPAEPEPAAAAPAAEADNSLLVVRYEENVSTEEPQPRNPPAAAPPRKRPLSTDSDDDRLVIDEPSPTAATATAPVAKKRTGGSGPGGKCPYCDLQTKYNHVLRDHICNSHYGVKPYTCTLCNYQNHRNKVKAHAVAAHPGHEPSALVRPTPLPARPQRPPEQSVPKSEVCLTCEAVLSQAAVEVHRRENADHAFAAKGDVIVKCSLCLALHNDVASLREHHTLAHANSAMDYAHFRILNDERDIRQCGYCSKRSINAKDMNSHLDTAHPNLPPKFKDVPQLTFVSPSSQDDAAGVKKKPDESSSSSPPSKKVARKSTTKLPLQAVAKKSTTKLPFHADETEPEYSYYGTRPKPLEEYANVTTLMSFCNTMVPFTMKKLSEIIKINPLVIVKDVGQKQPGDK</sequence>
<keyword evidence="4" id="KW-0862">Zinc</keyword>
<feature type="compositionally biased region" description="Polar residues" evidence="6">
    <location>
        <begin position="1852"/>
        <end position="1862"/>
    </location>
</feature>
<dbReference type="PANTHER" id="PTHR24403">
    <property type="entry name" value="ZINC FINGER PROTEIN"/>
    <property type="match status" value="1"/>
</dbReference>
<feature type="region of interest" description="Disordered" evidence="6">
    <location>
        <begin position="4372"/>
        <end position="4435"/>
    </location>
</feature>
<feature type="compositionally biased region" description="Polar residues" evidence="6">
    <location>
        <begin position="512"/>
        <end position="524"/>
    </location>
</feature>
<feature type="compositionally biased region" description="Basic residues" evidence="6">
    <location>
        <begin position="2270"/>
        <end position="2287"/>
    </location>
</feature>
<evidence type="ECO:0000313" key="8">
    <source>
        <dbReference type="EMBL" id="KAL0818473.1"/>
    </source>
</evidence>
<evidence type="ECO:0000256" key="1">
    <source>
        <dbReference type="ARBA" id="ARBA00022723"/>
    </source>
</evidence>
<feature type="region of interest" description="Disordered" evidence="6">
    <location>
        <begin position="82"/>
        <end position="109"/>
    </location>
</feature>
<feature type="compositionally biased region" description="Basic and acidic residues" evidence="6">
    <location>
        <begin position="2375"/>
        <end position="2388"/>
    </location>
</feature>
<feature type="compositionally biased region" description="Basic and acidic residues" evidence="6">
    <location>
        <begin position="525"/>
        <end position="534"/>
    </location>
</feature>
<feature type="compositionally biased region" description="Basic and acidic residues" evidence="6">
    <location>
        <begin position="1091"/>
        <end position="1122"/>
    </location>
</feature>
<keyword evidence="1" id="KW-0479">Metal-binding</keyword>
<dbReference type="InterPro" id="IPR048385">
    <property type="entry name" value="Med15_central"/>
</dbReference>
<evidence type="ECO:0000313" key="9">
    <source>
        <dbReference type="Proteomes" id="UP001549921"/>
    </source>
</evidence>
<keyword evidence="3 5" id="KW-0863">Zinc-finger</keyword>
<feature type="compositionally biased region" description="Acidic residues" evidence="6">
    <location>
        <begin position="324"/>
        <end position="334"/>
    </location>
</feature>
<feature type="region of interest" description="Disordered" evidence="6">
    <location>
        <begin position="3979"/>
        <end position="4001"/>
    </location>
</feature>
<feature type="compositionally biased region" description="Basic and acidic residues" evidence="6">
    <location>
        <begin position="415"/>
        <end position="463"/>
    </location>
</feature>
<dbReference type="InterPro" id="IPR013087">
    <property type="entry name" value="Znf_C2H2_type"/>
</dbReference>
<dbReference type="SMART" id="SM00355">
    <property type="entry name" value="ZnF_C2H2"/>
    <property type="match status" value="24"/>
</dbReference>
<keyword evidence="2" id="KW-0677">Repeat</keyword>
<feature type="compositionally biased region" description="Basic and acidic residues" evidence="6">
    <location>
        <begin position="1229"/>
        <end position="1249"/>
    </location>
</feature>
<dbReference type="PROSITE" id="PS50157">
    <property type="entry name" value="ZINC_FINGER_C2H2_2"/>
    <property type="match status" value="1"/>
</dbReference>
<feature type="compositionally biased region" description="Polar residues" evidence="6">
    <location>
        <begin position="1028"/>
        <end position="1044"/>
    </location>
</feature>
<feature type="compositionally biased region" description="Polar residues" evidence="6">
    <location>
        <begin position="1415"/>
        <end position="1424"/>
    </location>
</feature>
<dbReference type="Pfam" id="PF21538">
    <property type="entry name" value="Med15_M"/>
    <property type="match status" value="1"/>
</dbReference>
<feature type="region of interest" description="Disordered" evidence="6">
    <location>
        <begin position="758"/>
        <end position="777"/>
    </location>
</feature>
<feature type="compositionally biased region" description="Polar residues" evidence="6">
    <location>
        <begin position="2660"/>
        <end position="2671"/>
    </location>
</feature>
<dbReference type="GO" id="GO:0008270">
    <property type="term" value="F:zinc ion binding"/>
    <property type="evidence" value="ECO:0007669"/>
    <property type="project" value="UniProtKB-KW"/>
</dbReference>
<feature type="region of interest" description="Disordered" evidence="6">
    <location>
        <begin position="157"/>
        <end position="244"/>
    </location>
</feature>
<evidence type="ECO:0000256" key="4">
    <source>
        <dbReference type="ARBA" id="ARBA00022833"/>
    </source>
</evidence>
<evidence type="ECO:0000256" key="5">
    <source>
        <dbReference type="PROSITE-ProRule" id="PRU00042"/>
    </source>
</evidence>
<feature type="compositionally biased region" description="Polar residues" evidence="6">
    <location>
        <begin position="1877"/>
        <end position="1932"/>
    </location>
</feature>
<feature type="domain" description="C2H2-type" evidence="7">
    <location>
        <begin position="3505"/>
        <end position="3532"/>
    </location>
</feature>
<feature type="compositionally biased region" description="Polar residues" evidence="6">
    <location>
        <begin position="157"/>
        <end position="180"/>
    </location>
</feature>
<proteinExistence type="predicted"/>
<feature type="region of interest" description="Disordered" evidence="6">
    <location>
        <begin position="1841"/>
        <end position="1933"/>
    </location>
</feature>
<feature type="compositionally biased region" description="Basic and acidic residues" evidence="6">
    <location>
        <begin position="1482"/>
        <end position="1513"/>
    </location>
</feature>
<organism evidence="8 9">
    <name type="scientific">Loxostege sticticalis</name>
    <name type="common">Beet webworm moth</name>
    <dbReference type="NCBI Taxonomy" id="481309"/>
    <lineage>
        <taxon>Eukaryota</taxon>
        <taxon>Metazoa</taxon>
        <taxon>Ecdysozoa</taxon>
        <taxon>Arthropoda</taxon>
        <taxon>Hexapoda</taxon>
        <taxon>Insecta</taxon>
        <taxon>Pterygota</taxon>
        <taxon>Neoptera</taxon>
        <taxon>Endopterygota</taxon>
        <taxon>Lepidoptera</taxon>
        <taxon>Glossata</taxon>
        <taxon>Ditrysia</taxon>
        <taxon>Pyraloidea</taxon>
        <taxon>Crambidae</taxon>
        <taxon>Pyraustinae</taxon>
        <taxon>Loxostege</taxon>
    </lineage>
</organism>
<feature type="region of interest" description="Disordered" evidence="6">
    <location>
        <begin position="1480"/>
        <end position="1662"/>
    </location>
</feature>
<feature type="compositionally biased region" description="Acidic residues" evidence="6">
    <location>
        <begin position="2117"/>
        <end position="2130"/>
    </location>
</feature>
<evidence type="ECO:0000259" key="7">
    <source>
        <dbReference type="PROSITE" id="PS50157"/>
    </source>
</evidence>